<dbReference type="GO" id="GO:0004671">
    <property type="term" value="F:protein C-terminal S-isoprenylcysteine carboxyl O-methyltransferase activity"/>
    <property type="evidence" value="ECO:0007669"/>
    <property type="project" value="UniProtKB-EC"/>
</dbReference>
<protein>
    <recommendedName>
        <fullName evidence="5">Protein-S-isoprenylcysteine O-methyltransferase</fullName>
        <ecNumber evidence="5">2.1.1.100</ecNumber>
    </recommendedName>
</protein>
<gene>
    <name evidence="6" type="ORF">D9613_009103</name>
</gene>
<dbReference type="EMBL" id="JAACJL010000002">
    <property type="protein sequence ID" value="KAF4622065.1"/>
    <property type="molecule type" value="Genomic_DNA"/>
</dbReference>
<comment type="catalytic activity">
    <reaction evidence="5">
        <text>[protein]-C-terminal S-[(2E,6E)-farnesyl]-L-cysteine + S-adenosyl-L-methionine = [protein]-C-terminal S-[(2E,6E)-farnesyl]-L-cysteine methyl ester + S-adenosyl-L-homocysteine</text>
        <dbReference type="Rhea" id="RHEA:21672"/>
        <dbReference type="Rhea" id="RHEA-COMP:12125"/>
        <dbReference type="Rhea" id="RHEA-COMP:12126"/>
        <dbReference type="ChEBI" id="CHEBI:57856"/>
        <dbReference type="ChEBI" id="CHEBI:59789"/>
        <dbReference type="ChEBI" id="CHEBI:90510"/>
        <dbReference type="ChEBI" id="CHEBI:90511"/>
        <dbReference type="EC" id="2.1.1.100"/>
    </reaction>
</comment>
<comment type="subcellular location">
    <subcellularLocation>
        <location evidence="5">Endoplasmic reticulum membrane</location>
        <topology evidence="5">Multi-pass membrane protein</topology>
    </subcellularLocation>
    <subcellularLocation>
        <location evidence="1">Membrane</location>
        <topology evidence="1">Multi-pass membrane protein</topology>
    </subcellularLocation>
</comment>
<evidence type="ECO:0000313" key="7">
    <source>
        <dbReference type="Proteomes" id="UP000521872"/>
    </source>
</evidence>
<keyword evidence="5" id="KW-0808">Transferase</keyword>
<keyword evidence="3 5" id="KW-1133">Transmembrane helix</keyword>
<dbReference type="EC" id="2.1.1.100" evidence="5"/>
<feature type="transmembrane region" description="Helical" evidence="5">
    <location>
        <begin position="126"/>
        <end position="147"/>
    </location>
</feature>
<accession>A0A8H4VVP9</accession>
<evidence type="ECO:0000256" key="2">
    <source>
        <dbReference type="ARBA" id="ARBA00022692"/>
    </source>
</evidence>
<dbReference type="Proteomes" id="UP000521872">
    <property type="component" value="Unassembled WGS sequence"/>
</dbReference>
<reference evidence="6 7" key="1">
    <citation type="submission" date="2019-12" db="EMBL/GenBank/DDBJ databases">
        <authorList>
            <person name="Floudas D."/>
            <person name="Bentzer J."/>
            <person name="Ahren D."/>
            <person name="Johansson T."/>
            <person name="Persson P."/>
            <person name="Tunlid A."/>
        </authorList>
    </citation>
    <scope>NUCLEOTIDE SEQUENCE [LARGE SCALE GENOMIC DNA]</scope>
    <source>
        <strain evidence="6 7">CBS 102.39</strain>
    </source>
</reference>
<evidence type="ECO:0000313" key="6">
    <source>
        <dbReference type="EMBL" id="KAF4622065.1"/>
    </source>
</evidence>
<name>A0A8H4VVP9_9AGAR</name>
<dbReference type="GO" id="GO:0005789">
    <property type="term" value="C:endoplasmic reticulum membrane"/>
    <property type="evidence" value="ECO:0007669"/>
    <property type="project" value="UniProtKB-SubCell"/>
</dbReference>
<evidence type="ECO:0000256" key="1">
    <source>
        <dbReference type="ARBA" id="ARBA00004141"/>
    </source>
</evidence>
<comment type="caution">
    <text evidence="6">The sequence shown here is derived from an EMBL/GenBank/DDBJ whole genome shotgun (WGS) entry which is preliminary data.</text>
</comment>
<dbReference type="PANTHER" id="PTHR43847">
    <property type="entry name" value="BLL3993 PROTEIN"/>
    <property type="match status" value="1"/>
</dbReference>
<keyword evidence="4 5" id="KW-0472">Membrane</keyword>
<dbReference type="InterPro" id="IPR052527">
    <property type="entry name" value="Metal_cation-efflux_comp"/>
</dbReference>
<organism evidence="6 7">
    <name type="scientific">Agrocybe pediades</name>
    <dbReference type="NCBI Taxonomy" id="84607"/>
    <lineage>
        <taxon>Eukaryota</taxon>
        <taxon>Fungi</taxon>
        <taxon>Dikarya</taxon>
        <taxon>Basidiomycota</taxon>
        <taxon>Agaricomycotina</taxon>
        <taxon>Agaricomycetes</taxon>
        <taxon>Agaricomycetidae</taxon>
        <taxon>Agaricales</taxon>
        <taxon>Agaricineae</taxon>
        <taxon>Strophariaceae</taxon>
        <taxon>Agrocybe</taxon>
    </lineage>
</organism>
<keyword evidence="5" id="KW-0489">Methyltransferase</keyword>
<dbReference type="Pfam" id="PF04140">
    <property type="entry name" value="ICMT"/>
    <property type="match status" value="1"/>
</dbReference>
<feature type="transmembrane region" description="Helical" evidence="5">
    <location>
        <begin position="162"/>
        <end position="183"/>
    </location>
</feature>
<sequence length="217" mass="24561">MSLVKIPVIILVDRAYKTIGAHRIASQRASSTEPDVPTSSLDKRLWMDLVTKSYIFQTIFSALEIAMILANAFPQYPISHIVLSKITFSDDGYTHQPRLTTINDMFGADVTIHKNHRLIKTGTYSVLRHPCYTGYLVAIIGWVMWHLAEGSWLGESGLLGSWYGRTIAVVFGAFVLLGVPIVFRRVPKKDAALRKNFGKEWEEWAKEVPYAFFPGIW</sequence>
<dbReference type="Gene3D" id="1.20.120.1630">
    <property type="match status" value="1"/>
</dbReference>
<dbReference type="AlphaFoldDB" id="A0A8H4VVP9"/>
<keyword evidence="5" id="KW-0949">S-adenosyl-L-methionine</keyword>
<keyword evidence="5" id="KW-0256">Endoplasmic reticulum</keyword>
<evidence type="ECO:0000256" key="3">
    <source>
        <dbReference type="ARBA" id="ARBA00022989"/>
    </source>
</evidence>
<dbReference type="InterPro" id="IPR007269">
    <property type="entry name" value="ICMT_MeTrfase"/>
</dbReference>
<evidence type="ECO:0000256" key="4">
    <source>
        <dbReference type="ARBA" id="ARBA00023136"/>
    </source>
</evidence>
<comment type="similarity">
    <text evidence="5">Belongs to the class VI-like SAM-binding methyltransferase superfamily. Isoprenylcysteine carboxyl methyltransferase family.</text>
</comment>
<proteinExistence type="inferred from homology"/>
<dbReference type="GO" id="GO:0032259">
    <property type="term" value="P:methylation"/>
    <property type="evidence" value="ECO:0007669"/>
    <property type="project" value="UniProtKB-KW"/>
</dbReference>
<keyword evidence="7" id="KW-1185">Reference proteome</keyword>
<evidence type="ECO:0000256" key="5">
    <source>
        <dbReference type="RuleBase" id="RU362022"/>
    </source>
</evidence>
<keyword evidence="2 5" id="KW-0812">Transmembrane</keyword>
<comment type="caution">
    <text evidence="5">Lacks conserved residue(s) required for the propagation of feature annotation.</text>
</comment>
<dbReference type="PANTHER" id="PTHR43847:SF1">
    <property type="entry name" value="BLL3993 PROTEIN"/>
    <property type="match status" value="1"/>
</dbReference>